<comment type="caution">
    <text evidence="1">The sequence shown here is derived from an EMBL/GenBank/DDBJ whole genome shotgun (WGS) entry which is preliminary data.</text>
</comment>
<dbReference type="CDD" id="cd00580">
    <property type="entry name" value="CHMI"/>
    <property type="match status" value="1"/>
</dbReference>
<gene>
    <name evidence="1" type="ORF">L2737_06535</name>
</gene>
<dbReference type="EMBL" id="JAKIKU010000003">
    <property type="protein sequence ID" value="MCL1044986.1"/>
    <property type="molecule type" value="Genomic_DNA"/>
</dbReference>
<dbReference type="PANTHER" id="PTHR37950">
    <property type="entry name" value="4-HYDROXYPHENYLACETATE CATABOLISM PROTEIN"/>
    <property type="match status" value="1"/>
</dbReference>
<dbReference type="InterPro" id="IPR014347">
    <property type="entry name" value="Tautomerase/MIF_sf"/>
</dbReference>
<keyword evidence="2" id="KW-1185">Reference proteome</keyword>
<proteinExistence type="predicted"/>
<sequence length="111" mass="12285">MPHCIIEHSTEIDGNLLVPLVHRGALTSNLFDPEGSDIKVRAIAYSHYQTGAVDINFIHVTLKILSGRDVEQKSKLTQLVLAQLKTLSIKDCSISVEVDDIDRESYAKVVV</sequence>
<dbReference type="Proteomes" id="UP001202134">
    <property type="component" value="Unassembled WGS sequence"/>
</dbReference>
<organism evidence="1 2">
    <name type="scientific">Shewanella electrodiphila</name>
    <dbReference type="NCBI Taxonomy" id="934143"/>
    <lineage>
        <taxon>Bacteria</taxon>
        <taxon>Pseudomonadati</taxon>
        <taxon>Pseudomonadota</taxon>
        <taxon>Gammaproteobacteria</taxon>
        <taxon>Alteromonadales</taxon>
        <taxon>Shewanellaceae</taxon>
        <taxon>Shewanella</taxon>
    </lineage>
</organism>
<dbReference type="SUPFAM" id="SSF55331">
    <property type="entry name" value="Tautomerase/MIF"/>
    <property type="match status" value="1"/>
</dbReference>
<name>A0ABT0KMB1_9GAMM</name>
<dbReference type="RefSeq" id="WP_229368724.1">
    <property type="nucleotide sequence ID" value="NZ_JAKIKU010000003.1"/>
</dbReference>
<evidence type="ECO:0000313" key="2">
    <source>
        <dbReference type="Proteomes" id="UP001202134"/>
    </source>
</evidence>
<dbReference type="Gene3D" id="3.30.429.10">
    <property type="entry name" value="Macrophage Migration Inhibitory Factor"/>
    <property type="match status" value="1"/>
</dbReference>
<evidence type="ECO:0000313" key="1">
    <source>
        <dbReference type="EMBL" id="MCL1044986.1"/>
    </source>
</evidence>
<dbReference type="Pfam" id="PF02962">
    <property type="entry name" value="CHMI"/>
    <property type="match status" value="1"/>
</dbReference>
<dbReference type="InterPro" id="IPR004220">
    <property type="entry name" value="5-COMe_2-OHmuconate_Isoase"/>
</dbReference>
<dbReference type="PANTHER" id="PTHR37950:SF1">
    <property type="entry name" value="4-HYDROXYPHENYLACETATE CATABOLISM PROTEIN"/>
    <property type="match status" value="1"/>
</dbReference>
<reference evidence="1 2" key="1">
    <citation type="submission" date="2022-01" db="EMBL/GenBank/DDBJ databases">
        <title>Whole genome-based taxonomy of the Shewanellaceae.</title>
        <authorList>
            <person name="Martin-Rodriguez A.J."/>
        </authorList>
    </citation>
    <scope>NUCLEOTIDE SEQUENCE [LARGE SCALE GENOMIC DNA]</scope>
    <source>
        <strain evidence="1 2">DSM 24955</strain>
    </source>
</reference>
<accession>A0ABT0KMB1</accession>
<protein>
    <submittedName>
        <fullName evidence="1">5-carboxymethyl-2-hydroxymuconate Delta-isomerase</fullName>
    </submittedName>
</protein>